<dbReference type="EMBL" id="CANHGI010000002">
    <property type="protein sequence ID" value="CAI5443299.1"/>
    <property type="molecule type" value="Genomic_DNA"/>
</dbReference>
<evidence type="ECO:0000313" key="2">
    <source>
        <dbReference type="EMBL" id="CAI5443299.1"/>
    </source>
</evidence>
<dbReference type="AlphaFoldDB" id="A0A9P1IDM9"/>
<feature type="compositionally biased region" description="Polar residues" evidence="1">
    <location>
        <begin position="1"/>
        <end position="13"/>
    </location>
</feature>
<proteinExistence type="predicted"/>
<gene>
    <name evidence="2" type="ORF">CAMP_LOCUS5936</name>
</gene>
<sequence>MSCPQSFTNTPSSLIRIPKIQRRQKSVQFSAEMTEIREFTPTPQLSPEYAQNDDWDFDEIAPNPAEEAENDSDSDENPQDAEIGLKIDELRVPKIEEESPEAAPIGRFRSNSELNDWMEDDSD</sequence>
<reference evidence="2" key="1">
    <citation type="submission" date="2022-11" db="EMBL/GenBank/DDBJ databases">
        <authorList>
            <person name="Kikuchi T."/>
        </authorList>
    </citation>
    <scope>NUCLEOTIDE SEQUENCE</scope>
    <source>
        <strain evidence="2">PS1010</strain>
    </source>
</reference>
<protein>
    <submittedName>
        <fullName evidence="2">Uncharacterized protein</fullName>
    </submittedName>
</protein>
<name>A0A9P1IDM9_9PELO</name>
<comment type="caution">
    <text evidence="2">The sequence shown here is derived from an EMBL/GenBank/DDBJ whole genome shotgun (WGS) entry which is preliminary data.</text>
</comment>
<accession>A0A9P1IDM9</accession>
<feature type="compositionally biased region" description="Acidic residues" evidence="1">
    <location>
        <begin position="66"/>
        <end position="79"/>
    </location>
</feature>
<dbReference type="Proteomes" id="UP001152747">
    <property type="component" value="Unassembled WGS sequence"/>
</dbReference>
<feature type="region of interest" description="Disordered" evidence="1">
    <location>
        <begin position="1"/>
        <end position="123"/>
    </location>
</feature>
<feature type="compositionally biased region" description="Basic and acidic residues" evidence="1">
    <location>
        <begin position="83"/>
        <end position="97"/>
    </location>
</feature>
<evidence type="ECO:0000256" key="1">
    <source>
        <dbReference type="SAM" id="MobiDB-lite"/>
    </source>
</evidence>
<evidence type="ECO:0000313" key="3">
    <source>
        <dbReference type="Proteomes" id="UP001152747"/>
    </source>
</evidence>
<keyword evidence="3" id="KW-1185">Reference proteome</keyword>
<organism evidence="2 3">
    <name type="scientific">Caenorhabditis angaria</name>
    <dbReference type="NCBI Taxonomy" id="860376"/>
    <lineage>
        <taxon>Eukaryota</taxon>
        <taxon>Metazoa</taxon>
        <taxon>Ecdysozoa</taxon>
        <taxon>Nematoda</taxon>
        <taxon>Chromadorea</taxon>
        <taxon>Rhabditida</taxon>
        <taxon>Rhabditina</taxon>
        <taxon>Rhabditomorpha</taxon>
        <taxon>Rhabditoidea</taxon>
        <taxon>Rhabditidae</taxon>
        <taxon>Peloderinae</taxon>
        <taxon>Caenorhabditis</taxon>
    </lineage>
</organism>